<proteinExistence type="predicted"/>
<dbReference type="EMBL" id="GGEC01087563">
    <property type="protein sequence ID" value="MBX68047.1"/>
    <property type="molecule type" value="Transcribed_RNA"/>
</dbReference>
<evidence type="ECO:0000313" key="1">
    <source>
        <dbReference type="EMBL" id="MBX68047.1"/>
    </source>
</evidence>
<dbReference type="AlphaFoldDB" id="A0A2P2QMD8"/>
<name>A0A2P2QMD8_RHIMU</name>
<sequence>MVWLADVAPKISGELCHQHQVQGPCNARVCVPCLPAFVKSGDRTSDEY</sequence>
<accession>A0A2P2QMD8</accession>
<organism evidence="1">
    <name type="scientific">Rhizophora mucronata</name>
    <name type="common">Asiatic mangrove</name>
    <dbReference type="NCBI Taxonomy" id="61149"/>
    <lineage>
        <taxon>Eukaryota</taxon>
        <taxon>Viridiplantae</taxon>
        <taxon>Streptophyta</taxon>
        <taxon>Embryophyta</taxon>
        <taxon>Tracheophyta</taxon>
        <taxon>Spermatophyta</taxon>
        <taxon>Magnoliopsida</taxon>
        <taxon>eudicotyledons</taxon>
        <taxon>Gunneridae</taxon>
        <taxon>Pentapetalae</taxon>
        <taxon>rosids</taxon>
        <taxon>fabids</taxon>
        <taxon>Malpighiales</taxon>
        <taxon>Rhizophoraceae</taxon>
        <taxon>Rhizophora</taxon>
    </lineage>
</organism>
<reference evidence="1" key="1">
    <citation type="submission" date="2018-02" db="EMBL/GenBank/DDBJ databases">
        <title>Rhizophora mucronata_Transcriptome.</title>
        <authorList>
            <person name="Meera S.P."/>
            <person name="Sreeshan A."/>
            <person name="Augustine A."/>
        </authorList>
    </citation>
    <scope>NUCLEOTIDE SEQUENCE</scope>
    <source>
        <tissue evidence="1">Leaf</tissue>
    </source>
</reference>
<protein>
    <submittedName>
        <fullName evidence="1">Uncharacterized protein</fullName>
    </submittedName>
</protein>